<dbReference type="AlphaFoldDB" id="A0A918XAX7"/>
<comment type="similarity">
    <text evidence="2">Belongs to the polysaccharide lyase 1 family.</text>
</comment>
<evidence type="ECO:0000313" key="7">
    <source>
        <dbReference type="Proteomes" id="UP000654947"/>
    </source>
</evidence>
<evidence type="ECO:0000256" key="3">
    <source>
        <dbReference type="SAM" id="MobiDB-lite"/>
    </source>
</evidence>
<dbReference type="EMBL" id="BMXL01000005">
    <property type="protein sequence ID" value="GHD21523.1"/>
    <property type="molecule type" value="Genomic_DNA"/>
</dbReference>
<dbReference type="GO" id="GO:0005576">
    <property type="term" value="C:extracellular region"/>
    <property type="evidence" value="ECO:0007669"/>
    <property type="project" value="UniProtKB-SubCell"/>
</dbReference>
<feature type="chain" id="PRO_5038985090" evidence="4">
    <location>
        <begin position="29"/>
        <end position="354"/>
    </location>
</feature>
<dbReference type="Gene3D" id="2.160.20.10">
    <property type="entry name" value="Single-stranded right-handed beta-helix, Pectin lyase-like"/>
    <property type="match status" value="1"/>
</dbReference>
<evidence type="ECO:0000313" key="6">
    <source>
        <dbReference type="EMBL" id="GHD21523.1"/>
    </source>
</evidence>
<organism evidence="6 7">
    <name type="scientific">Nocardiopsis kunsanensis</name>
    <dbReference type="NCBI Taxonomy" id="141693"/>
    <lineage>
        <taxon>Bacteria</taxon>
        <taxon>Bacillati</taxon>
        <taxon>Actinomycetota</taxon>
        <taxon>Actinomycetes</taxon>
        <taxon>Streptosporangiales</taxon>
        <taxon>Nocardiopsidaceae</taxon>
        <taxon>Nocardiopsis</taxon>
    </lineage>
</organism>
<comment type="subcellular location">
    <subcellularLocation>
        <location evidence="2">Secreted</location>
    </subcellularLocation>
</comment>
<dbReference type="InterPro" id="IPR002022">
    <property type="entry name" value="Pec_lyase"/>
</dbReference>
<dbReference type="PANTHER" id="PTHR31683">
    <property type="entry name" value="PECTATE LYASE 18-RELATED"/>
    <property type="match status" value="1"/>
</dbReference>
<keyword evidence="2" id="KW-0624">Polysaccharide degradation</keyword>
<dbReference type="GO" id="GO:0030570">
    <property type="term" value="F:pectate lyase activity"/>
    <property type="evidence" value="ECO:0007669"/>
    <property type="project" value="InterPro"/>
</dbReference>
<sequence>MRLHSLLLQGPVALLCAALVACSQQQEASPEPSDPTLGPESDTSSEQNRADESVPPHEGGTEPPVGWATEVPEDDGDEEDEPSGAPENRAGTGGGQDAPVTAADADELTGHLEADGPLVVELDGEIDLGGDVQVPSDTTLVGSGEGTELTGGRLVVEDADNVVLTGLAFDSDDTAVAVRDGARNVRVAHSTFTGGGDGALLEVADGADHVTVSWNRFQEASSALTIGGADDEPGALHVTVHHNHFDGTSGDHPRASNAEHVHVFNNYFHSNNDYGVESAHESNVLVEGNYFQDTELSVRPAEEEPGNAVARDNLLVDTPQPELRGEVPDPPYTYELDPATEIPDLVGDGAGVPG</sequence>
<name>A0A918XAX7_9ACTN</name>
<gene>
    <name evidence="6" type="ORF">GCM10007147_15000</name>
</gene>
<dbReference type="PANTHER" id="PTHR31683:SF18">
    <property type="entry name" value="PECTATE LYASE 21-RELATED"/>
    <property type="match status" value="1"/>
</dbReference>
<feature type="region of interest" description="Disordered" evidence="3">
    <location>
        <begin position="23"/>
        <end position="101"/>
    </location>
</feature>
<dbReference type="SUPFAM" id="SSF51126">
    <property type="entry name" value="Pectin lyase-like"/>
    <property type="match status" value="1"/>
</dbReference>
<dbReference type="PROSITE" id="PS51257">
    <property type="entry name" value="PROKAR_LIPOPROTEIN"/>
    <property type="match status" value="1"/>
</dbReference>
<protein>
    <submittedName>
        <fullName evidence="6">Pectate lyase</fullName>
    </submittedName>
</protein>
<feature type="signal peptide" evidence="4">
    <location>
        <begin position="1"/>
        <end position="28"/>
    </location>
</feature>
<dbReference type="InterPro" id="IPR045032">
    <property type="entry name" value="PEL"/>
</dbReference>
<keyword evidence="2" id="KW-0964">Secreted</keyword>
<keyword evidence="4" id="KW-0732">Signal</keyword>
<dbReference type="Proteomes" id="UP000654947">
    <property type="component" value="Unassembled WGS sequence"/>
</dbReference>
<evidence type="ECO:0000256" key="4">
    <source>
        <dbReference type="SAM" id="SignalP"/>
    </source>
</evidence>
<reference evidence="6 7" key="1">
    <citation type="journal article" date="2014" name="Int. J. Syst. Evol. Microbiol.">
        <title>Complete genome sequence of Corynebacterium casei LMG S-19264T (=DSM 44701T), isolated from a smear-ripened cheese.</title>
        <authorList>
            <consortium name="US DOE Joint Genome Institute (JGI-PGF)"/>
            <person name="Walter F."/>
            <person name="Albersmeier A."/>
            <person name="Kalinowski J."/>
            <person name="Ruckert C."/>
        </authorList>
    </citation>
    <scope>NUCLEOTIDE SEQUENCE [LARGE SCALE GENOMIC DNA]</scope>
    <source>
        <strain evidence="6 7">KCTC 19473</strain>
    </source>
</reference>
<evidence type="ECO:0000259" key="5">
    <source>
        <dbReference type="SMART" id="SM00656"/>
    </source>
</evidence>
<keyword evidence="1 2" id="KW-0456">Lyase</keyword>
<comment type="caution">
    <text evidence="6">The sequence shown here is derived from an EMBL/GenBank/DDBJ whole genome shotgun (WGS) entry which is preliminary data.</text>
</comment>
<dbReference type="InterPro" id="IPR012334">
    <property type="entry name" value="Pectin_lyas_fold"/>
</dbReference>
<keyword evidence="7" id="KW-1185">Reference proteome</keyword>
<feature type="domain" description="Pectate lyase" evidence="5">
    <location>
        <begin position="95"/>
        <end position="297"/>
    </location>
</feature>
<dbReference type="RefSeq" id="WP_193517625.1">
    <property type="nucleotide sequence ID" value="NZ_BMXL01000005.1"/>
</dbReference>
<keyword evidence="2" id="KW-0119">Carbohydrate metabolism</keyword>
<dbReference type="InterPro" id="IPR011050">
    <property type="entry name" value="Pectin_lyase_fold/virulence"/>
</dbReference>
<proteinExistence type="inferred from homology"/>
<accession>A0A918XAX7</accession>
<evidence type="ECO:0000256" key="1">
    <source>
        <dbReference type="ARBA" id="ARBA00023239"/>
    </source>
</evidence>
<dbReference type="GO" id="GO:0000272">
    <property type="term" value="P:polysaccharide catabolic process"/>
    <property type="evidence" value="ECO:0007669"/>
    <property type="project" value="UniProtKB-KW"/>
</dbReference>
<feature type="compositionally biased region" description="Acidic residues" evidence="3">
    <location>
        <begin position="71"/>
        <end position="82"/>
    </location>
</feature>
<dbReference type="SMART" id="SM00656">
    <property type="entry name" value="Amb_all"/>
    <property type="match status" value="1"/>
</dbReference>
<evidence type="ECO:0000256" key="2">
    <source>
        <dbReference type="RuleBase" id="RU361173"/>
    </source>
</evidence>
<dbReference type="Pfam" id="PF00544">
    <property type="entry name" value="Pectate_lyase_4"/>
    <property type="match status" value="1"/>
</dbReference>